<evidence type="ECO:0000259" key="2">
    <source>
        <dbReference type="Pfam" id="PF02272"/>
    </source>
</evidence>
<dbReference type="GO" id="GO:0003676">
    <property type="term" value="F:nucleic acid binding"/>
    <property type="evidence" value="ECO:0007669"/>
    <property type="project" value="InterPro"/>
</dbReference>
<dbReference type="Gene3D" id="3.10.310.30">
    <property type="match status" value="1"/>
</dbReference>
<dbReference type="Gene3D" id="3.90.1640.30">
    <property type="match status" value="1"/>
</dbReference>
<dbReference type="AlphaFoldDB" id="A0A811T9R0"/>
<dbReference type="Proteomes" id="UP000639006">
    <property type="component" value="Unassembled WGS sequence"/>
</dbReference>
<protein>
    <submittedName>
        <fullName evidence="3">DHHA1 domain protein</fullName>
    </submittedName>
</protein>
<dbReference type="InterPro" id="IPR051673">
    <property type="entry name" value="SSDNA_exonuclease_RecJ"/>
</dbReference>
<dbReference type="SUPFAM" id="SSF64182">
    <property type="entry name" value="DHH phosphoesterases"/>
    <property type="match status" value="1"/>
</dbReference>
<dbReference type="InterPro" id="IPR003156">
    <property type="entry name" value="DHHA1_dom"/>
</dbReference>
<dbReference type="GO" id="GO:0004527">
    <property type="term" value="F:exonuclease activity"/>
    <property type="evidence" value="ECO:0007669"/>
    <property type="project" value="UniProtKB-KW"/>
</dbReference>
<feature type="domain" description="DHHA1" evidence="2">
    <location>
        <begin position="357"/>
        <end position="426"/>
    </location>
</feature>
<gene>
    <name evidence="3" type="ORF">DIAAKJNI_00245</name>
</gene>
<sequence>MINDLIGIAEKAARLIVDRATNVQVISHTDADGISSAAIICTALFRCHIPFQASFVNCLEKSILRKISSTDADTVILCDMGSGQPEIVKQIEKLVVILDHHKPVGEHKCMHVNPHDVGLDGSFELSASGVAYFVARLMGPNTDLSGLAILGALGDKQSMSGANQFIVDEAISCGAVEVNCGLMLEDGDLHTVLANTIEPYFEFTGDEAKLDEFLSKLSLSGDISSLDSDSVRKLASALVLTLLKRGCIEAVDAVVGEKYHLKNEIICDANKFVSIVNTCGKIEQSGIGLSLCLRDKTELEYATRLDMENRRSLINTFKIAEQNMCEKKYIRYVKLSNISGTGIVAGITTRYLFPDKPFIAVNSTSDMVKVSGRGTRKLVSQGLDLATVIKSAAEAVGGTGGGHNIASGASIPNGREEEFITIVDQLTGKQLGSVL</sequence>
<accession>A0A811T9R0</accession>
<dbReference type="InterPro" id="IPR038763">
    <property type="entry name" value="DHH_sf"/>
</dbReference>
<reference evidence="3" key="1">
    <citation type="submission" date="2020-10" db="EMBL/GenBank/DDBJ databases">
        <authorList>
            <person name="Hahn C.J."/>
            <person name="Laso-Perez R."/>
            <person name="Vulcano F."/>
            <person name="Vaziourakis K.-M."/>
            <person name="Stokke R."/>
            <person name="Steen I.H."/>
            <person name="Teske A."/>
            <person name="Boetius A."/>
            <person name="Liebeke M."/>
            <person name="Amann R."/>
            <person name="Knittel K."/>
        </authorList>
    </citation>
    <scope>NUCLEOTIDE SEQUENCE</scope>
    <source>
        <strain evidence="3">Gfbio:e3339647-f889-4370-9287-4fb5cb688e4c:AG392M11_GoMArc1</strain>
    </source>
</reference>
<name>A0A811T9R0_9EURY</name>
<feature type="domain" description="DDH" evidence="1">
    <location>
        <begin position="23"/>
        <end position="136"/>
    </location>
</feature>
<dbReference type="PANTHER" id="PTHR30255:SF2">
    <property type="entry name" value="SINGLE-STRANDED-DNA-SPECIFIC EXONUCLEASE RECJ"/>
    <property type="match status" value="1"/>
</dbReference>
<evidence type="ECO:0000313" key="4">
    <source>
        <dbReference type="Proteomes" id="UP000639006"/>
    </source>
</evidence>
<evidence type="ECO:0000313" key="3">
    <source>
        <dbReference type="EMBL" id="CAD6492199.1"/>
    </source>
</evidence>
<dbReference type="Pfam" id="PF01368">
    <property type="entry name" value="DHH"/>
    <property type="match status" value="1"/>
</dbReference>
<dbReference type="InterPro" id="IPR001667">
    <property type="entry name" value="DDH_dom"/>
</dbReference>
<dbReference type="EMBL" id="CAJHIQ010000010">
    <property type="protein sequence ID" value="CAD6492199.1"/>
    <property type="molecule type" value="Genomic_DNA"/>
</dbReference>
<proteinExistence type="predicted"/>
<organism evidence="3 4">
    <name type="scientific">Candidatus Argoarchaeum ethanivorans</name>
    <dbReference type="NCBI Taxonomy" id="2608793"/>
    <lineage>
        <taxon>Archaea</taxon>
        <taxon>Methanobacteriati</taxon>
        <taxon>Methanobacteriota</taxon>
        <taxon>Stenosarchaea group</taxon>
        <taxon>Methanomicrobia</taxon>
        <taxon>Methanosarcinales</taxon>
        <taxon>Methanosarcinales incertae sedis</taxon>
        <taxon>GOM Arc I cluster</taxon>
        <taxon>Candidatus Argoarchaeum</taxon>
    </lineage>
</organism>
<evidence type="ECO:0000259" key="1">
    <source>
        <dbReference type="Pfam" id="PF01368"/>
    </source>
</evidence>
<dbReference type="Pfam" id="PF02272">
    <property type="entry name" value="DHHA1"/>
    <property type="match status" value="1"/>
</dbReference>
<comment type="caution">
    <text evidence="3">The sequence shown here is derived from an EMBL/GenBank/DDBJ whole genome shotgun (WGS) entry which is preliminary data.</text>
</comment>
<dbReference type="PANTHER" id="PTHR30255">
    <property type="entry name" value="SINGLE-STRANDED-DNA-SPECIFIC EXONUCLEASE RECJ"/>
    <property type="match status" value="1"/>
</dbReference>